<sequence>MNVLIYSGEGASVCAVRQARECLRRVLSSKYSVSIISAQQIIEEPWMSYTAMLVMPGGADLPYCRALNGVGNQRIRDYVLKGGRYLGICAGAYYACSRIEFEKNTPMEVSGTRELGFYDGVGAGVVFKGFQYETNWGAKAVKLHSEKLGDTVSYYNGGCLFEGDDSAEVLARYVGPTEIESSQEDPVAVIYKTVGKGKVILSGVHFEYEMDKPVRTDTDLKPEVIHEISAVVESRHKFVSTLLSQYMQLEVSDLDTRIPKLTPLYLCSLAGWRPSVNQYMNQINTLVEKNDEGQLLLKEKNDTFLYLKKDSLYLGDTNEEPKPVYVYNEEGTYPSVQDTPYFNFGVYFAELEQTARNKGLVHKTLGSCVLYGEVVTSTSSMLERNLNLLRHIPDGLITVGTQQVQGRGRGNNVWVNPIGVLAVSGVIRLKQNECPHSLVFVQYLISLSIVKAVNSFLPNGTDIGIRLKWPNDIYILKQNNVREKIGGVIVSCNLYTNEYVLVFGAGTNVDNDKPTTSINTRLRELNIDLRIQSEQLLGRFMPYLDSMLQTFQMKGFAPFESEYYKYWLHSGAKVILERYSNVSATIKGLSPDSGMLIAQDGNGVKYELQPDGNSFDMLRGLIRRKL</sequence>
<dbReference type="SUPFAM" id="SSF52317">
    <property type="entry name" value="Class I glutamine amidotransferase-like"/>
    <property type="match status" value="1"/>
</dbReference>
<reference evidence="4 5" key="1">
    <citation type="journal article" date="2023" name="Elife">
        <title>Identification of key yeast species and microbe-microbe interactions impacting larval growth of Drosophila in the wild.</title>
        <authorList>
            <person name="Mure A."/>
            <person name="Sugiura Y."/>
            <person name="Maeda R."/>
            <person name="Honda K."/>
            <person name="Sakurai N."/>
            <person name="Takahashi Y."/>
            <person name="Watada M."/>
            <person name="Katoh T."/>
            <person name="Gotoh A."/>
            <person name="Gotoh Y."/>
            <person name="Taniguchi I."/>
            <person name="Nakamura K."/>
            <person name="Hayashi T."/>
            <person name="Katayama T."/>
            <person name="Uemura T."/>
            <person name="Hattori Y."/>
        </authorList>
    </citation>
    <scope>NUCLEOTIDE SEQUENCE [LARGE SCALE GENOMIC DNA]</scope>
    <source>
        <strain evidence="4 5">SB-73</strain>
    </source>
</reference>
<keyword evidence="2 4" id="KW-0436">Ligase</keyword>
<dbReference type="Pfam" id="PF03099">
    <property type="entry name" value="BPL_LplA_LipB"/>
    <property type="match status" value="1"/>
</dbReference>
<dbReference type="Gene3D" id="3.40.50.880">
    <property type="match status" value="1"/>
</dbReference>
<dbReference type="AlphaFoldDB" id="A0AAV5RR09"/>
<comment type="similarity">
    <text evidence="1">Belongs to the biotin--protein ligase family.</text>
</comment>
<dbReference type="Proteomes" id="UP001362899">
    <property type="component" value="Unassembled WGS sequence"/>
</dbReference>
<dbReference type="PANTHER" id="PTHR12835:SF5">
    <property type="entry name" value="BIOTIN--PROTEIN LIGASE"/>
    <property type="match status" value="1"/>
</dbReference>
<evidence type="ECO:0000259" key="3">
    <source>
        <dbReference type="PROSITE" id="PS51733"/>
    </source>
</evidence>
<comment type="caution">
    <text evidence="4">The sequence shown here is derived from an EMBL/GenBank/DDBJ whole genome shotgun (WGS) entry which is preliminary data.</text>
</comment>
<dbReference type="Pfam" id="PF09825">
    <property type="entry name" value="BPL_N"/>
    <property type="match status" value="1"/>
</dbReference>
<dbReference type="CDD" id="cd03144">
    <property type="entry name" value="GATase1_ScBLP_like"/>
    <property type="match status" value="1"/>
</dbReference>
<dbReference type="InterPro" id="IPR045864">
    <property type="entry name" value="aa-tRNA-synth_II/BPL/LPL"/>
</dbReference>
<name>A0AAV5RR09_STABA</name>
<evidence type="ECO:0000256" key="2">
    <source>
        <dbReference type="ARBA" id="ARBA00022598"/>
    </source>
</evidence>
<dbReference type="PROSITE" id="PS51733">
    <property type="entry name" value="BPL_LPL_CATALYTIC"/>
    <property type="match status" value="1"/>
</dbReference>
<evidence type="ECO:0000256" key="1">
    <source>
        <dbReference type="ARBA" id="ARBA00009934"/>
    </source>
</evidence>
<gene>
    <name evidence="4" type="ORF">DASB73_043100</name>
</gene>
<proteinExistence type="inferred from homology"/>
<dbReference type="Gene3D" id="3.30.930.10">
    <property type="entry name" value="Bira Bifunctional Protein, Domain 2"/>
    <property type="match status" value="1"/>
</dbReference>
<protein>
    <submittedName>
        <fullName evidence="4">Biotin--[acetyl-CoA-carboxylase] ligase</fullName>
    </submittedName>
</protein>
<dbReference type="NCBIfam" id="TIGR00121">
    <property type="entry name" value="birA_ligase"/>
    <property type="match status" value="1"/>
</dbReference>
<dbReference type="InterPro" id="IPR004408">
    <property type="entry name" value="Biotin_CoA_COase_ligase"/>
</dbReference>
<dbReference type="EMBL" id="BTGC01000008">
    <property type="protein sequence ID" value="GMM53347.1"/>
    <property type="molecule type" value="Genomic_DNA"/>
</dbReference>
<keyword evidence="5" id="KW-1185">Reference proteome</keyword>
<dbReference type="InterPro" id="IPR019197">
    <property type="entry name" value="Biotin-prot_ligase_N"/>
</dbReference>
<dbReference type="GO" id="GO:0004077">
    <property type="term" value="F:biotin--[biotin carboxyl-carrier protein] ligase activity"/>
    <property type="evidence" value="ECO:0007669"/>
    <property type="project" value="InterPro"/>
</dbReference>
<organism evidence="4 5">
    <name type="scientific">Starmerella bacillaris</name>
    <name type="common">Yeast</name>
    <name type="synonym">Candida zemplinina</name>
    <dbReference type="NCBI Taxonomy" id="1247836"/>
    <lineage>
        <taxon>Eukaryota</taxon>
        <taxon>Fungi</taxon>
        <taxon>Dikarya</taxon>
        <taxon>Ascomycota</taxon>
        <taxon>Saccharomycotina</taxon>
        <taxon>Dipodascomycetes</taxon>
        <taxon>Dipodascales</taxon>
        <taxon>Trichomonascaceae</taxon>
        <taxon>Starmerella</taxon>
    </lineage>
</organism>
<dbReference type="GO" id="GO:0005737">
    <property type="term" value="C:cytoplasm"/>
    <property type="evidence" value="ECO:0007669"/>
    <property type="project" value="TreeGrafter"/>
</dbReference>
<dbReference type="PANTHER" id="PTHR12835">
    <property type="entry name" value="BIOTIN PROTEIN LIGASE"/>
    <property type="match status" value="1"/>
</dbReference>
<dbReference type="SUPFAM" id="SSF55681">
    <property type="entry name" value="Class II aaRS and biotin synthetases"/>
    <property type="match status" value="1"/>
</dbReference>
<accession>A0AAV5RR09</accession>
<feature type="domain" description="BPL/LPL catalytic" evidence="3">
    <location>
        <begin position="359"/>
        <end position="552"/>
    </location>
</feature>
<dbReference type="InterPro" id="IPR004143">
    <property type="entry name" value="BPL_LPL_catalytic"/>
</dbReference>
<dbReference type="InterPro" id="IPR029062">
    <property type="entry name" value="Class_I_gatase-like"/>
</dbReference>
<evidence type="ECO:0000313" key="4">
    <source>
        <dbReference type="EMBL" id="GMM53347.1"/>
    </source>
</evidence>
<evidence type="ECO:0000313" key="5">
    <source>
        <dbReference type="Proteomes" id="UP001362899"/>
    </source>
</evidence>